<feature type="region of interest" description="Disordered" evidence="6">
    <location>
        <begin position="119"/>
        <end position="140"/>
    </location>
</feature>
<evidence type="ECO:0000256" key="2">
    <source>
        <dbReference type="ARBA" id="ARBA00022771"/>
    </source>
</evidence>
<reference evidence="8 9" key="1">
    <citation type="journal article" date="2007" name="PLoS Pathog.">
        <title>Genome sequence of Babesia bovis and comparative analysis of apicomplexan hemoprotozoa.</title>
        <authorList>
            <person name="Brayton K.A."/>
            <person name="Lau A.O.T."/>
            <person name="Herndon D.R."/>
            <person name="Hannick L."/>
            <person name="Kappmeyer L.S."/>
            <person name="Berens S.J."/>
            <person name="Bidwell S.L."/>
            <person name="Brown W.C."/>
            <person name="Crabtree J."/>
            <person name="Fadrosh D."/>
            <person name="Feldblum T."/>
            <person name="Forberger H.A."/>
            <person name="Haas B.J."/>
            <person name="Howell J.M."/>
            <person name="Khouri H."/>
            <person name="Koo H."/>
            <person name="Mann D.J."/>
            <person name="Norimine J."/>
            <person name="Paulsen I.T."/>
            <person name="Radune D."/>
            <person name="Ren Q."/>
            <person name="Smith R.K. Jr."/>
            <person name="Suarez C.E."/>
            <person name="White O."/>
            <person name="Wortman J.R."/>
            <person name="Knowles D.P. Jr."/>
            <person name="McElwain T.F."/>
            <person name="Nene V.M."/>
        </authorList>
    </citation>
    <scope>NUCLEOTIDE SEQUENCE [LARGE SCALE GENOMIC DNA]</scope>
    <source>
        <strain evidence="8">T2Bo</strain>
    </source>
</reference>
<dbReference type="OMA" id="QKNMNIK"/>
<dbReference type="eggNOG" id="KOG1729">
    <property type="taxonomic scope" value="Eukaryota"/>
</dbReference>
<dbReference type="Gene3D" id="3.30.40.10">
    <property type="entry name" value="Zinc/RING finger domain, C3HC4 (zinc finger)"/>
    <property type="match status" value="1"/>
</dbReference>
<reference evidence="9" key="2">
    <citation type="journal article" date="2020" name="Data Brief">
        <title>Transcriptome dataset of Babesia bovis life stages within vertebrate and invertebrate hosts.</title>
        <authorList>
            <person name="Ueti M.W."/>
            <person name="Johnson W.C."/>
            <person name="Kappmeyer L.S."/>
            <person name="Herndon D.R."/>
            <person name="Mousel M.R."/>
            <person name="Reif K.E."/>
            <person name="Taus N.S."/>
            <person name="Ifeonu O.O."/>
            <person name="Silva J.C."/>
            <person name="Suarez C.E."/>
            <person name="Brayton K.A."/>
        </authorList>
    </citation>
    <scope>NUCLEOTIDE SEQUENCE [LARGE SCALE GENOMIC DNA]</scope>
</reference>
<evidence type="ECO:0000256" key="4">
    <source>
        <dbReference type="PROSITE-ProRule" id="PRU00091"/>
    </source>
</evidence>
<keyword evidence="3" id="KW-0862">Zinc</keyword>
<evidence type="ECO:0000259" key="7">
    <source>
        <dbReference type="PROSITE" id="PS50178"/>
    </source>
</evidence>
<accession>A7APZ6</accession>
<dbReference type="InterPro" id="IPR013083">
    <property type="entry name" value="Znf_RING/FYVE/PHD"/>
</dbReference>
<dbReference type="KEGG" id="bbo:BBOV_III010780"/>
<feature type="compositionally biased region" description="Basic and acidic residues" evidence="6">
    <location>
        <begin position="121"/>
        <end position="130"/>
    </location>
</feature>
<feature type="domain" description="FYVE-type" evidence="7">
    <location>
        <begin position="1"/>
        <end position="66"/>
    </location>
</feature>
<dbReference type="STRING" id="5865.A7APZ6"/>
<feature type="coiled-coil region" evidence="5">
    <location>
        <begin position="70"/>
        <end position="97"/>
    </location>
</feature>
<dbReference type="Pfam" id="PF01363">
    <property type="entry name" value="FYVE"/>
    <property type="match status" value="1"/>
</dbReference>
<keyword evidence="1" id="KW-0479">Metal-binding</keyword>
<dbReference type="VEuPathDB" id="PiroplasmaDB:BBOV_III010780"/>
<feature type="coiled-coil region" evidence="5">
    <location>
        <begin position="154"/>
        <end position="240"/>
    </location>
</feature>
<dbReference type="PROSITE" id="PS50178">
    <property type="entry name" value="ZF_FYVE"/>
    <property type="match status" value="1"/>
</dbReference>
<gene>
    <name evidence="8" type="ORF">BBOV_III010780</name>
</gene>
<keyword evidence="9" id="KW-1185">Reference proteome</keyword>
<dbReference type="InterPro" id="IPR000306">
    <property type="entry name" value="Znf_FYVE"/>
</dbReference>
<dbReference type="InParanoid" id="A7APZ6"/>
<dbReference type="InterPro" id="IPR017455">
    <property type="entry name" value="Znf_FYVE-rel"/>
</dbReference>
<evidence type="ECO:0000313" key="9">
    <source>
        <dbReference type="Proteomes" id="UP000002173"/>
    </source>
</evidence>
<evidence type="ECO:0000313" key="8">
    <source>
        <dbReference type="EMBL" id="EDO08630.1"/>
    </source>
</evidence>
<dbReference type="CDD" id="cd00065">
    <property type="entry name" value="FYVE_like_SF"/>
    <property type="match status" value="1"/>
</dbReference>
<organism evidence="8 9">
    <name type="scientific">Babesia bovis</name>
    <dbReference type="NCBI Taxonomy" id="5865"/>
    <lineage>
        <taxon>Eukaryota</taxon>
        <taxon>Sar</taxon>
        <taxon>Alveolata</taxon>
        <taxon>Apicomplexa</taxon>
        <taxon>Aconoidasida</taxon>
        <taxon>Piroplasmida</taxon>
        <taxon>Babesiidae</taxon>
        <taxon>Babesia</taxon>
    </lineage>
</organism>
<dbReference type="AlphaFoldDB" id="A7APZ6"/>
<proteinExistence type="predicted"/>
<reference evidence="9" key="3">
    <citation type="journal article" date="2021" name="Int. J. Parasitol.">
        <title>Comparative analysis of gene expression between Babesia bovis blood stages and kinetes allowed by improved genome annotation.</title>
        <authorList>
            <person name="Ueti M.W."/>
            <person name="Johnson W.C."/>
            <person name="Kappmeyer L.S."/>
            <person name="Herndon D.R."/>
            <person name="Mousel M.R."/>
            <person name="Reif K.E."/>
            <person name="Taus N.S."/>
            <person name="Ifeonu O.O."/>
            <person name="Silva J.C."/>
            <person name="Suarez C.E."/>
            <person name="Brayton K.A."/>
        </authorList>
    </citation>
    <scope>NUCLEOTIDE SEQUENCE [LARGE SCALE GENOMIC DNA]</scope>
</reference>
<comment type="caution">
    <text evidence="8">The sequence shown here is derived from an EMBL/GenBank/DDBJ whole genome shotgun (WGS) entry which is preliminary data.</text>
</comment>
<dbReference type="InterPro" id="IPR011011">
    <property type="entry name" value="Znf_FYVE_PHD"/>
</dbReference>
<evidence type="ECO:0000256" key="1">
    <source>
        <dbReference type="ARBA" id="ARBA00022723"/>
    </source>
</evidence>
<name>A7APZ6_BABBO</name>
<dbReference type="GeneID" id="5480458"/>
<evidence type="ECO:0000256" key="6">
    <source>
        <dbReference type="SAM" id="MobiDB-lite"/>
    </source>
</evidence>
<evidence type="ECO:0000256" key="3">
    <source>
        <dbReference type="ARBA" id="ARBA00022833"/>
    </source>
</evidence>
<dbReference type="RefSeq" id="XP_001612198.1">
    <property type="nucleotide sequence ID" value="XM_001612148.1"/>
</dbReference>
<dbReference type="EMBL" id="AAXT01000001">
    <property type="protein sequence ID" value="EDO08630.1"/>
    <property type="molecule type" value="Genomic_DNA"/>
</dbReference>
<keyword evidence="2 4" id="KW-0863">Zinc-finger</keyword>
<dbReference type="Proteomes" id="UP000002173">
    <property type="component" value="Unassembled WGS sequence"/>
</dbReference>
<sequence length="279" mass="32063">MKSQLNCAICGEAFSLIIRRRVCKQCNRACCINCIDKNYVHPGNLSERSTSSEPSDTCTDCILAEATNYSISVQEELDVTEEINRELKRELKRQMASMEKFRSFLLEFCQSFSPESSLFTHENDDMDNRQNEGSGKIDPSEPIASLIDMSCSSLQNLYTRLRIMRSELDTAQSDRANLQRALWETRQQLDAVSHERDAIQASVHRINETLLRLEAEQQQVADLKRDYDALRVRCLKMEQQQNHSLARHYPTSLTVRSESQEGRPHNMALFSLCCPRIGF</sequence>
<dbReference type="SUPFAM" id="SSF57903">
    <property type="entry name" value="FYVE/PHD zinc finger"/>
    <property type="match status" value="1"/>
</dbReference>
<evidence type="ECO:0000256" key="5">
    <source>
        <dbReference type="SAM" id="Coils"/>
    </source>
</evidence>
<keyword evidence="5" id="KW-0175">Coiled coil</keyword>
<dbReference type="GO" id="GO:0008270">
    <property type="term" value="F:zinc ion binding"/>
    <property type="evidence" value="ECO:0007669"/>
    <property type="project" value="UniProtKB-KW"/>
</dbReference>
<protein>
    <recommendedName>
        <fullName evidence="7">FYVE-type domain-containing protein</fullName>
    </recommendedName>
</protein>